<protein>
    <recommendedName>
        <fullName evidence="6">Tat pathway signal sequence</fullName>
    </recommendedName>
</protein>
<dbReference type="InterPro" id="IPR021765">
    <property type="entry name" value="UstYa-like"/>
</dbReference>
<dbReference type="EMBL" id="KZ559128">
    <property type="protein sequence ID" value="PLB39660.1"/>
    <property type="molecule type" value="Genomic_DNA"/>
</dbReference>
<dbReference type="STRING" id="41067.A0A2I2FGC6"/>
<accession>A0A2I2FGC6</accession>
<gene>
    <name evidence="4" type="ORF">BDW47DRAFT_124343</name>
</gene>
<dbReference type="AlphaFoldDB" id="A0A2I2FGC6"/>
<name>A0A2I2FGC6_ASPCN</name>
<keyword evidence="3" id="KW-0472">Membrane</keyword>
<dbReference type="Pfam" id="PF11807">
    <property type="entry name" value="UstYa"/>
    <property type="match status" value="1"/>
</dbReference>
<dbReference type="GeneID" id="36523398"/>
<dbReference type="RefSeq" id="XP_024673672.1">
    <property type="nucleotide sequence ID" value="XM_024816238.1"/>
</dbReference>
<dbReference type="PANTHER" id="PTHR33365:SF14">
    <property type="entry name" value="TAT PATHWAY SIGNAL SEQUENCE"/>
    <property type="match status" value="1"/>
</dbReference>
<dbReference type="OrthoDB" id="3687641at2759"/>
<feature type="transmembrane region" description="Helical" evidence="3">
    <location>
        <begin position="50"/>
        <end position="72"/>
    </location>
</feature>
<evidence type="ECO:0008006" key="6">
    <source>
        <dbReference type="Google" id="ProtNLM"/>
    </source>
</evidence>
<keyword evidence="3" id="KW-0812">Transmembrane</keyword>
<evidence type="ECO:0000256" key="3">
    <source>
        <dbReference type="SAM" id="Phobius"/>
    </source>
</evidence>
<evidence type="ECO:0000313" key="5">
    <source>
        <dbReference type="Proteomes" id="UP000234585"/>
    </source>
</evidence>
<comment type="similarity">
    <text evidence="1">Belongs to the ustYa family.</text>
</comment>
<evidence type="ECO:0000256" key="1">
    <source>
        <dbReference type="ARBA" id="ARBA00035112"/>
    </source>
</evidence>
<reference evidence="4 5" key="1">
    <citation type="submission" date="2017-12" db="EMBL/GenBank/DDBJ databases">
        <authorList>
            <consortium name="DOE Joint Genome Institute"/>
            <person name="Haridas S."/>
            <person name="Kjaerbolling I."/>
            <person name="Vesth T.C."/>
            <person name="Frisvad J.C."/>
            <person name="Nybo J.L."/>
            <person name="Theobald S."/>
            <person name="Kuo A."/>
            <person name="Bowyer P."/>
            <person name="Matsuda Y."/>
            <person name="Mondo S."/>
            <person name="Lyhne E.K."/>
            <person name="Kogle M.E."/>
            <person name="Clum A."/>
            <person name="Lipzen A."/>
            <person name="Salamov A."/>
            <person name="Ngan C.Y."/>
            <person name="Daum C."/>
            <person name="Chiniquy J."/>
            <person name="Barry K."/>
            <person name="LaButti K."/>
            <person name="Simmons B.A."/>
            <person name="Magnuson J.K."/>
            <person name="Mortensen U.H."/>
            <person name="Larsen T.O."/>
            <person name="Grigoriev I.V."/>
            <person name="Baker S.E."/>
            <person name="Andersen M.R."/>
            <person name="Nordberg H.P."/>
            <person name="Cantor M.N."/>
            <person name="Hua S.X."/>
        </authorList>
    </citation>
    <scope>NUCLEOTIDE SEQUENCE [LARGE SCALE GENOMIC DNA]</scope>
    <source>
        <strain evidence="4 5">CBS 102.13</strain>
    </source>
</reference>
<evidence type="ECO:0000256" key="2">
    <source>
        <dbReference type="SAM" id="MobiDB-lite"/>
    </source>
</evidence>
<keyword evidence="3" id="KW-1133">Transmembrane helix</keyword>
<organism evidence="4 5">
    <name type="scientific">Aspergillus candidus</name>
    <dbReference type="NCBI Taxonomy" id="41067"/>
    <lineage>
        <taxon>Eukaryota</taxon>
        <taxon>Fungi</taxon>
        <taxon>Dikarya</taxon>
        <taxon>Ascomycota</taxon>
        <taxon>Pezizomycotina</taxon>
        <taxon>Eurotiomycetes</taxon>
        <taxon>Eurotiomycetidae</taxon>
        <taxon>Eurotiales</taxon>
        <taxon>Aspergillaceae</taxon>
        <taxon>Aspergillus</taxon>
        <taxon>Aspergillus subgen. Circumdati</taxon>
    </lineage>
</organism>
<dbReference type="Proteomes" id="UP000234585">
    <property type="component" value="Unassembled WGS sequence"/>
</dbReference>
<feature type="region of interest" description="Disordered" evidence="2">
    <location>
        <begin position="16"/>
        <end position="40"/>
    </location>
</feature>
<dbReference type="PANTHER" id="PTHR33365">
    <property type="entry name" value="YALI0B05434P"/>
    <property type="match status" value="1"/>
</dbReference>
<proteinExistence type="inferred from homology"/>
<keyword evidence="5" id="KW-1185">Reference proteome</keyword>
<sequence length="296" mass="33511">MIFKLATYKDRKSRRLDPALDDGETNVEGQKDESALGNEPRSASVVTEAAMIWTSLIIANVLLLGIHIGLLLTSRCSAPAKRNAVMGEVSNWSPVSDEIDIPIRPKISGRALFPSPDELNTQERTGSEDNAAWDYFDNVRTHVATRADILKLGKDPDKIARFEDWYWGLGDDAYMFQLDVMHQIYCLNLLRQAAFGKRENETHSSMWWTRLSSCVDSLLQNLQCHATTEALSMVWMEGDETPSPDLNVNGKCRDFEVIREWDEMHAVDSDMFGKMPVPKDAFLWPNPIRRATFDGI</sequence>
<evidence type="ECO:0000313" key="4">
    <source>
        <dbReference type="EMBL" id="PLB39660.1"/>
    </source>
</evidence>
<dbReference type="GO" id="GO:0043386">
    <property type="term" value="P:mycotoxin biosynthetic process"/>
    <property type="evidence" value="ECO:0007669"/>
    <property type="project" value="InterPro"/>
</dbReference>